<keyword evidence="2" id="KW-0732">Signal</keyword>
<feature type="region of interest" description="Disordered" evidence="1">
    <location>
        <begin position="181"/>
        <end position="211"/>
    </location>
</feature>
<keyword evidence="4" id="KW-1185">Reference proteome</keyword>
<comment type="caution">
    <text evidence="3">The sequence shown here is derived from an EMBL/GenBank/DDBJ whole genome shotgun (WGS) entry which is preliminary data.</text>
</comment>
<protein>
    <submittedName>
        <fullName evidence="3">Linker for activation of T-cells family member 2</fullName>
    </submittedName>
</protein>
<evidence type="ECO:0000313" key="4">
    <source>
        <dbReference type="Proteomes" id="UP001623348"/>
    </source>
</evidence>
<feature type="region of interest" description="Disordered" evidence="1">
    <location>
        <begin position="34"/>
        <end position="68"/>
    </location>
</feature>
<dbReference type="PANTHER" id="PTHR15646">
    <property type="entry name" value="LINKER FOR ACTIVATION OF T-CELLS FAMILY MEMBER 2"/>
    <property type="match status" value="1"/>
</dbReference>
<evidence type="ECO:0000313" key="3">
    <source>
        <dbReference type="EMBL" id="GAB0197994.1"/>
    </source>
</evidence>
<dbReference type="EMBL" id="BAAFJT010000019">
    <property type="protein sequence ID" value="GAB0197994.1"/>
    <property type="molecule type" value="Genomic_DNA"/>
</dbReference>
<accession>A0ABC9XL29</accession>
<dbReference type="AlphaFoldDB" id="A0ABC9XL29"/>
<organism evidence="3 4">
    <name type="scientific">Grus japonensis</name>
    <name type="common">Japanese crane</name>
    <name type="synonym">Red-crowned crane</name>
    <dbReference type="NCBI Taxonomy" id="30415"/>
    <lineage>
        <taxon>Eukaryota</taxon>
        <taxon>Metazoa</taxon>
        <taxon>Chordata</taxon>
        <taxon>Craniata</taxon>
        <taxon>Vertebrata</taxon>
        <taxon>Euteleostomi</taxon>
        <taxon>Archelosauria</taxon>
        <taxon>Archosauria</taxon>
        <taxon>Dinosauria</taxon>
        <taxon>Saurischia</taxon>
        <taxon>Theropoda</taxon>
        <taxon>Coelurosauria</taxon>
        <taxon>Aves</taxon>
        <taxon>Neognathae</taxon>
        <taxon>Neoaves</taxon>
        <taxon>Gruiformes</taxon>
        <taxon>Gruidae</taxon>
        <taxon>Grus</taxon>
    </lineage>
</organism>
<reference evidence="3 4" key="1">
    <citation type="submission" date="2024-06" db="EMBL/GenBank/DDBJ databases">
        <title>The draft genome of Grus japonensis, version 3.</title>
        <authorList>
            <person name="Nabeshima K."/>
            <person name="Suzuki S."/>
            <person name="Onuma M."/>
        </authorList>
    </citation>
    <scope>NUCLEOTIDE SEQUENCE [LARGE SCALE GENOMIC DNA]</scope>
    <source>
        <strain evidence="3 4">451A</strain>
    </source>
</reference>
<feature type="compositionally biased region" description="Polar residues" evidence="1">
    <location>
        <begin position="45"/>
        <end position="60"/>
    </location>
</feature>
<name>A0ABC9XL29_GRUJA</name>
<dbReference type="PANTHER" id="PTHR15646:SF5">
    <property type="entry name" value="LINKER FOR ACTIVATION OF T-CELLS FAMILY MEMBER 2"/>
    <property type="match status" value="1"/>
</dbReference>
<feature type="compositionally biased region" description="Basic and acidic residues" evidence="1">
    <location>
        <begin position="34"/>
        <end position="44"/>
    </location>
</feature>
<evidence type="ECO:0000256" key="1">
    <source>
        <dbReference type="SAM" id="MobiDB-lite"/>
    </source>
</evidence>
<dbReference type="InterPro" id="IPR031428">
    <property type="entry name" value="LAT2"/>
</dbReference>
<dbReference type="Proteomes" id="UP001623348">
    <property type="component" value="Unassembled WGS sequence"/>
</dbReference>
<sequence length="211" mass="23511">MAQLELLWAAAALMVLGAVVSLCVRCQLSATKREKQPGERRSQLESHQSFEVIRSHSTTARRPEQIKEPENLLIARKTTELLRASCHAGYGSRTEPRYQNFLTEDCLQGDAAYVEPISLDYYNCARFFTPPHEKEEDSHSYQNVIVGVSHGSDPVTDDAADYENSVAVHVWKLQQVEALQAESPDDEPDYVNTAPASGSAPLPKQSILRKV</sequence>
<feature type="signal peptide" evidence="2">
    <location>
        <begin position="1"/>
        <end position="21"/>
    </location>
</feature>
<gene>
    <name evidence="3" type="ORF">GRJ2_002264800</name>
</gene>
<evidence type="ECO:0000256" key="2">
    <source>
        <dbReference type="SAM" id="SignalP"/>
    </source>
</evidence>
<feature type="chain" id="PRO_5044868768" evidence="2">
    <location>
        <begin position="22"/>
        <end position="211"/>
    </location>
</feature>
<dbReference type="Pfam" id="PF15703">
    <property type="entry name" value="LAT2"/>
    <property type="match status" value="1"/>
</dbReference>
<proteinExistence type="predicted"/>